<keyword evidence="2" id="KW-1133">Transmembrane helix</keyword>
<dbReference type="STRING" id="111015.AXF14_07675"/>
<feature type="transmembrane region" description="Helical" evidence="2">
    <location>
        <begin position="126"/>
        <end position="145"/>
    </location>
</feature>
<keyword evidence="4" id="KW-1185">Reference proteome</keyword>
<evidence type="ECO:0000313" key="4">
    <source>
        <dbReference type="Proteomes" id="UP000065220"/>
    </source>
</evidence>
<proteinExistence type="predicted"/>
<protein>
    <submittedName>
        <fullName evidence="3">Uncharacterized protein</fullName>
    </submittedName>
</protein>
<feature type="transmembrane region" description="Helical" evidence="2">
    <location>
        <begin position="96"/>
        <end position="120"/>
    </location>
</feature>
<name>A0A109W7U2_ACTRD</name>
<feature type="transmembrane region" description="Helical" evidence="2">
    <location>
        <begin position="38"/>
        <end position="62"/>
    </location>
</feature>
<accession>A0A109W7U2</accession>
<keyword evidence="2" id="KW-0812">Transmembrane</keyword>
<feature type="region of interest" description="Disordered" evidence="1">
    <location>
        <begin position="1"/>
        <end position="22"/>
    </location>
</feature>
<organism evidence="3 4">
    <name type="scientific">Actinomyces radicidentis</name>
    <dbReference type="NCBI Taxonomy" id="111015"/>
    <lineage>
        <taxon>Bacteria</taxon>
        <taxon>Bacillati</taxon>
        <taxon>Actinomycetota</taxon>
        <taxon>Actinomycetes</taxon>
        <taxon>Actinomycetales</taxon>
        <taxon>Actinomycetaceae</taxon>
        <taxon>Actinomyces</taxon>
    </lineage>
</organism>
<dbReference type="RefSeq" id="WP_067942191.1">
    <property type="nucleotide sequence ID" value="NZ_CAUSVG010000146.1"/>
</dbReference>
<dbReference type="AlphaFoldDB" id="A0A109W7U2"/>
<evidence type="ECO:0000313" key="3">
    <source>
        <dbReference type="EMBL" id="AMD87483.1"/>
    </source>
</evidence>
<evidence type="ECO:0000256" key="2">
    <source>
        <dbReference type="SAM" id="Phobius"/>
    </source>
</evidence>
<gene>
    <name evidence="3" type="ORF">AXF14_07675</name>
</gene>
<keyword evidence="2" id="KW-0472">Membrane</keyword>
<reference evidence="4" key="1">
    <citation type="submission" date="2016-02" db="EMBL/GenBank/DDBJ databases">
        <authorList>
            <person name="Holder M.E."/>
            <person name="Ajami N.J."/>
            <person name="Petrosino J.F."/>
        </authorList>
    </citation>
    <scope>NUCLEOTIDE SEQUENCE [LARGE SCALE GENOMIC DNA]</scope>
    <source>
        <strain evidence="4">CCUG 36733</strain>
    </source>
</reference>
<feature type="transmembrane region" description="Helical" evidence="2">
    <location>
        <begin position="68"/>
        <end position="89"/>
    </location>
</feature>
<sequence length="166" mass="16503">MSAPTEPTGRTSSDDASGPGPGGARSALVTYTALYRRAAWLVALTGLVVAVLGVAAGALLAGGPGLRGGLIGGGTVLLLSAVSVGILLVPWDRRPLLAGLAPMASFLGKLVVVGAVVLAFAHRTGFSHLTTFLVIVVGVLASMVVESAALASRRAPVVEPGTRLDG</sequence>
<dbReference type="KEGG" id="ard:AXF14_07675"/>
<evidence type="ECO:0000256" key="1">
    <source>
        <dbReference type="SAM" id="MobiDB-lite"/>
    </source>
</evidence>
<dbReference type="Proteomes" id="UP000065220">
    <property type="component" value="Chromosome"/>
</dbReference>
<dbReference type="EMBL" id="CP014228">
    <property type="protein sequence ID" value="AMD87483.1"/>
    <property type="molecule type" value="Genomic_DNA"/>
</dbReference>